<dbReference type="Proteomes" id="UP000317093">
    <property type="component" value="Chromosome"/>
</dbReference>
<dbReference type="InterPro" id="IPR032710">
    <property type="entry name" value="NTF2-like_dom_sf"/>
</dbReference>
<keyword evidence="1" id="KW-1133">Transmembrane helix</keyword>
<keyword evidence="1" id="KW-0472">Membrane</keyword>
<feature type="transmembrane region" description="Helical" evidence="1">
    <location>
        <begin position="12"/>
        <end position="28"/>
    </location>
</feature>
<dbReference type="Gene3D" id="3.10.450.50">
    <property type="match status" value="1"/>
</dbReference>
<reference evidence="2 3" key="1">
    <citation type="submission" date="2019-02" db="EMBL/GenBank/DDBJ databases">
        <title>Deep-cultivation of Planctomycetes and their phenomic and genomic characterization uncovers novel biology.</title>
        <authorList>
            <person name="Wiegand S."/>
            <person name="Jogler M."/>
            <person name="Boedeker C."/>
            <person name="Pinto D."/>
            <person name="Vollmers J."/>
            <person name="Rivas-Marin E."/>
            <person name="Kohn T."/>
            <person name="Peeters S.H."/>
            <person name="Heuer A."/>
            <person name="Rast P."/>
            <person name="Oberbeckmann S."/>
            <person name="Bunk B."/>
            <person name="Jeske O."/>
            <person name="Meyerdierks A."/>
            <person name="Storesund J.E."/>
            <person name="Kallscheuer N."/>
            <person name="Luecker S."/>
            <person name="Lage O.M."/>
            <person name="Pohl T."/>
            <person name="Merkel B.J."/>
            <person name="Hornburger P."/>
            <person name="Mueller R.-W."/>
            <person name="Bruemmer F."/>
            <person name="Labrenz M."/>
            <person name="Spormann A.M."/>
            <person name="Op den Camp H."/>
            <person name="Overmann J."/>
            <person name="Amann R."/>
            <person name="Jetten M.S.M."/>
            <person name="Mascher T."/>
            <person name="Medema M.H."/>
            <person name="Devos D.P."/>
            <person name="Kaster A.-K."/>
            <person name="Ovreas L."/>
            <person name="Rohde M."/>
            <person name="Galperin M.Y."/>
            <person name="Jogler C."/>
        </authorList>
    </citation>
    <scope>NUCLEOTIDE SEQUENCE [LARGE SCALE GENOMIC DNA]</scope>
    <source>
        <strain evidence="2 3">Pan216</strain>
    </source>
</reference>
<dbReference type="RefSeq" id="WP_145256701.1">
    <property type="nucleotide sequence ID" value="NZ_CP036279.1"/>
</dbReference>
<feature type="transmembrane region" description="Helical" evidence="1">
    <location>
        <begin position="35"/>
        <end position="57"/>
    </location>
</feature>
<evidence type="ECO:0008006" key="4">
    <source>
        <dbReference type="Google" id="ProtNLM"/>
    </source>
</evidence>
<evidence type="ECO:0000313" key="2">
    <source>
        <dbReference type="EMBL" id="QDU60601.1"/>
    </source>
</evidence>
<evidence type="ECO:0000256" key="1">
    <source>
        <dbReference type="SAM" id="Phobius"/>
    </source>
</evidence>
<dbReference type="EMBL" id="CP036279">
    <property type="protein sequence ID" value="QDU60601.1"/>
    <property type="molecule type" value="Genomic_DNA"/>
</dbReference>
<accession>A0A518B0U0</accession>
<organism evidence="2 3">
    <name type="scientific">Kolteria novifilia</name>
    <dbReference type="NCBI Taxonomy" id="2527975"/>
    <lineage>
        <taxon>Bacteria</taxon>
        <taxon>Pseudomonadati</taxon>
        <taxon>Planctomycetota</taxon>
        <taxon>Planctomycetia</taxon>
        <taxon>Kolteriales</taxon>
        <taxon>Kolteriaceae</taxon>
        <taxon>Kolteria</taxon>
    </lineage>
</organism>
<sequence length="188" mass="20569">MLTSLLTNPWPAVVLLGVGAVLFAVLAINRQQRRYLAGSALCVVLTGVVLWAASAWVTPAEQVDALLDRLAIAGEQGDARTIVDALAATTGDEQRQRELARVIENTFERADFSSVRLRGQQISVEGDRATARFLAIVDGDYQGRAFNGVRVRLAVELVKLGEAWKIVDVKRYELVDAKKEMPIGVPRQ</sequence>
<name>A0A518B0U0_9BACT</name>
<dbReference type="SUPFAM" id="SSF54427">
    <property type="entry name" value="NTF2-like"/>
    <property type="match status" value="1"/>
</dbReference>
<dbReference type="KEGG" id="knv:Pan216_14480"/>
<keyword evidence="3" id="KW-1185">Reference proteome</keyword>
<gene>
    <name evidence="2" type="ORF">Pan216_14480</name>
</gene>
<dbReference type="AlphaFoldDB" id="A0A518B0U0"/>
<evidence type="ECO:0000313" key="3">
    <source>
        <dbReference type="Proteomes" id="UP000317093"/>
    </source>
</evidence>
<protein>
    <recommendedName>
        <fullName evidence="4">SnoaL-like domain-containing protein</fullName>
    </recommendedName>
</protein>
<proteinExistence type="predicted"/>
<keyword evidence="1" id="KW-0812">Transmembrane</keyword>